<dbReference type="GeneTree" id="ENSGT00390000003017"/>
<keyword evidence="2" id="KW-0677">Repeat</keyword>
<evidence type="ECO:0000256" key="8">
    <source>
        <dbReference type="PROSITE-ProRule" id="PRU00035"/>
    </source>
</evidence>
<feature type="domain" description="Bromo" evidence="10">
    <location>
        <begin position="169"/>
        <end position="239"/>
    </location>
</feature>
<dbReference type="GO" id="GO:0016514">
    <property type="term" value="C:SWI/SNF complex"/>
    <property type="evidence" value="ECO:0007669"/>
    <property type="project" value="TreeGrafter"/>
</dbReference>
<dbReference type="GO" id="GO:0003682">
    <property type="term" value="F:chromatin binding"/>
    <property type="evidence" value="ECO:0007669"/>
    <property type="project" value="TreeGrafter"/>
</dbReference>
<feature type="domain" description="Bromo" evidence="10">
    <location>
        <begin position="325"/>
        <end position="395"/>
    </location>
</feature>
<evidence type="ECO:0000256" key="5">
    <source>
        <dbReference type="ARBA" id="ARBA00023117"/>
    </source>
</evidence>
<keyword evidence="5 8" id="KW-0103">Bromodomain</keyword>
<dbReference type="GO" id="GO:0016586">
    <property type="term" value="C:RSC-type complex"/>
    <property type="evidence" value="ECO:0007669"/>
    <property type="project" value="InterPro"/>
</dbReference>
<keyword evidence="7" id="KW-0539">Nucleus</keyword>
<dbReference type="OMA" id="DMSTPIF"/>
<comment type="subcellular location">
    <subcellularLocation>
        <location evidence="1">Nucleus</location>
    </subcellularLocation>
</comment>
<reference evidence="11" key="2">
    <citation type="submission" date="2025-09" db="UniProtKB">
        <authorList>
            <consortium name="Ensembl"/>
        </authorList>
    </citation>
    <scope>IDENTIFICATION</scope>
</reference>
<dbReference type="InterPro" id="IPR036427">
    <property type="entry name" value="Bromodomain-like_sf"/>
</dbReference>
<dbReference type="Pfam" id="PF00439">
    <property type="entry name" value="Bromodomain"/>
    <property type="match status" value="3"/>
</dbReference>
<evidence type="ECO:0000256" key="7">
    <source>
        <dbReference type="ARBA" id="ARBA00023242"/>
    </source>
</evidence>
<dbReference type="FunFam" id="1.20.920.10:FF:000013">
    <property type="entry name" value="Protein polybromo-1 isoform 1"/>
    <property type="match status" value="1"/>
</dbReference>
<feature type="domain" description="Bromo" evidence="10">
    <location>
        <begin position="65"/>
        <end position="133"/>
    </location>
</feature>
<dbReference type="FunFam" id="1.20.920.10:FF:000011">
    <property type="entry name" value="Protein polybromo-1 isoform 1"/>
    <property type="match status" value="1"/>
</dbReference>
<dbReference type="Gene3D" id="1.20.920.10">
    <property type="entry name" value="Bromodomain-like"/>
    <property type="match status" value="3"/>
</dbReference>
<dbReference type="CDD" id="cd05520">
    <property type="entry name" value="Bromo_polybromo_III"/>
    <property type="match status" value="1"/>
</dbReference>
<keyword evidence="4" id="KW-0805">Transcription regulation</keyword>
<evidence type="ECO:0000313" key="12">
    <source>
        <dbReference type="Proteomes" id="UP000472277"/>
    </source>
</evidence>
<dbReference type="GO" id="GO:0006338">
    <property type="term" value="P:chromatin remodeling"/>
    <property type="evidence" value="ECO:0007669"/>
    <property type="project" value="InterPro"/>
</dbReference>
<proteinExistence type="predicted"/>
<evidence type="ECO:0000259" key="10">
    <source>
        <dbReference type="PROSITE" id="PS50014"/>
    </source>
</evidence>
<keyword evidence="12" id="KW-1185">Reference proteome</keyword>
<dbReference type="CDD" id="cd05524">
    <property type="entry name" value="Bromo_polybromo_I"/>
    <property type="match status" value="1"/>
</dbReference>
<reference evidence="11" key="1">
    <citation type="submission" date="2025-08" db="UniProtKB">
        <authorList>
            <consortium name="Ensembl"/>
        </authorList>
    </citation>
    <scope>IDENTIFICATION</scope>
</reference>
<evidence type="ECO:0000256" key="9">
    <source>
        <dbReference type="SAM" id="MobiDB-lite"/>
    </source>
</evidence>
<dbReference type="InterPro" id="IPR001487">
    <property type="entry name" value="Bromodomain"/>
</dbReference>
<dbReference type="PRINTS" id="PR00503">
    <property type="entry name" value="BROMODOMAIN"/>
</dbReference>
<dbReference type="InParanoid" id="A0A673YHZ2"/>
<dbReference type="PANTHER" id="PTHR16062:SF19">
    <property type="entry name" value="PROTEIN POLYBROMO-1"/>
    <property type="match status" value="1"/>
</dbReference>
<keyword evidence="6" id="KW-0804">Transcription</keyword>
<organism evidence="11 12">
    <name type="scientific">Salmo trutta</name>
    <name type="common">Brown trout</name>
    <dbReference type="NCBI Taxonomy" id="8032"/>
    <lineage>
        <taxon>Eukaryota</taxon>
        <taxon>Metazoa</taxon>
        <taxon>Chordata</taxon>
        <taxon>Craniata</taxon>
        <taxon>Vertebrata</taxon>
        <taxon>Euteleostomi</taxon>
        <taxon>Actinopterygii</taxon>
        <taxon>Neopterygii</taxon>
        <taxon>Teleostei</taxon>
        <taxon>Protacanthopterygii</taxon>
        <taxon>Salmoniformes</taxon>
        <taxon>Salmonidae</taxon>
        <taxon>Salmoninae</taxon>
        <taxon>Salmo</taxon>
    </lineage>
</organism>
<protein>
    <recommendedName>
        <fullName evidence="10">Bromo domain-containing protein</fullName>
    </recommendedName>
</protein>
<sequence>TGSKRRRATSPSSSVSGRDFEDGQPSSSASSVGRKRRRTTNIPNVDPIAVCHELYNTIRDNKDDQGRMLCELFIRAPKRWNQPDYCHIVTHPIDMMKIQLKMEEYDDVDQITSDFQLLFNNAKAYYKPDSPECRAAYKLWDLYLCTKNYCLKEVLEQLLDAVVKFTEPSGHLVSDLFQKLPSKVQYPDYYAIVKGPIDLKIIAQKIQMSLYRSVSAMAKDIDLLAKNAKTYNEPGSQVFKRKTEIEHAEPIKSSIRIKKSTQGDQLSAITMALQLHLSDSIVSHCPGSVHYDEGESEAESIHHSMDMSTPIFQLYEAVRGGRNSQGQLISEPFLQLPSRKDYPDYFQQISQPISLQQIRYKMKNNEYESVEQLDADLTLMFENAKRYNVPHSSIYKRVLKLQHIQQVSGCMSCQC</sequence>
<dbReference type="AlphaFoldDB" id="A0A673YHZ2"/>
<dbReference type="Ensembl" id="ENSSTUT00000035806.1">
    <property type="protein sequence ID" value="ENSSTUP00000034268.1"/>
    <property type="gene ID" value="ENSSTUG00000014638.1"/>
</dbReference>
<name>A0A673YHZ2_SALTR</name>
<evidence type="ECO:0000256" key="3">
    <source>
        <dbReference type="ARBA" id="ARBA00022853"/>
    </source>
</evidence>
<dbReference type="GO" id="GO:0006368">
    <property type="term" value="P:transcription elongation by RNA polymerase II"/>
    <property type="evidence" value="ECO:0007669"/>
    <property type="project" value="TreeGrafter"/>
</dbReference>
<dbReference type="PANTHER" id="PTHR16062">
    <property type="entry name" value="SWI/SNF-RELATED"/>
    <property type="match status" value="1"/>
</dbReference>
<dbReference type="SMART" id="SM00297">
    <property type="entry name" value="BROMO"/>
    <property type="match status" value="3"/>
</dbReference>
<dbReference type="InterPro" id="IPR037382">
    <property type="entry name" value="Rsc/polybromo"/>
</dbReference>
<dbReference type="PROSITE" id="PS00633">
    <property type="entry name" value="BROMODOMAIN_1"/>
    <property type="match status" value="2"/>
</dbReference>
<evidence type="ECO:0000313" key="11">
    <source>
        <dbReference type="Ensembl" id="ENSSTUP00000034268.1"/>
    </source>
</evidence>
<keyword evidence="3" id="KW-0156">Chromatin regulator</keyword>
<evidence type="ECO:0000256" key="6">
    <source>
        <dbReference type="ARBA" id="ARBA00023163"/>
    </source>
</evidence>
<dbReference type="InterPro" id="IPR018359">
    <property type="entry name" value="Bromodomain_CS"/>
</dbReference>
<accession>A0A673YHZ2</accession>
<dbReference type="SUPFAM" id="SSF47370">
    <property type="entry name" value="Bromodomain"/>
    <property type="match status" value="3"/>
</dbReference>
<evidence type="ECO:0000256" key="1">
    <source>
        <dbReference type="ARBA" id="ARBA00004123"/>
    </source>
</evidence>
<feature type="region of interest" description="Disordered" evidence="9">
    <location>
        <begin position="1"/>
        <end position="39"/>
    </location>
</feature>
<evidence type="ECO:0000256" key="4">
    <source>
        <dbReference type="ARBA" id="ARBA00023015"/>
    </source>
</evidence>
<dbReference type="PROSITE" id="PS50014">
    <property type="entry name" value="BROMODOMAIN_2"/>
    <property type="match status" value="3"/>
</dbReference>
<dbReference type="Proteomes" id="UP000472277">
    <property type="component" value="Chromosome 16"/>
</dbReference>
<evidence type="ECO:0000256" key="2">
    <source>
        <dbReference type="ARBA" id="ARBA00022737"/>
    </source>
</evidence>